<gene>
    <name evidence="1" type="ORF">ONZ43_g3545</name>
</gene>
<sequence>MPRRSASARNTQDDDDLSEEWEWIYHDVPSQSGRSRRENARHIAGARNGEFECHVGDCVLLKAEGANQVWAAIIIDFVESDEDGDMAADFLWFSPENEIRNGPRKRSDFLPVRLFRFSSLLL</sequence>
<keyword evidence="2" id="KW-1185">Reference proteome</keyword>
<proteinExistence type="predicted"/>
<organism evidence="1 2">
    <name type="scientific">Nemania bipapillata</name>
    <dbReference type="NCBI Taxonomy" id="110536"/>
    <lineage>
        <taxon>Eukaryota</taxon>
        <taxon>Fungi</taxon>
        <taxon>Dikarya</taxon>
        <taxon>Ascomycota</taxon>
        <taxon>Pezizomycotina</taxon>
        <taxon>Sordariomycetes</taxon>
        <taxon>Xylariomycetidae</taxon>
        <taxon>Xylariales</taxon>
        <taxon>Xylariaceae</taxon>
        <taxon>Nemania</taxon>
    </lineage>
</organism>
<dbReference type="EMBL" id="JAPESX010000838">
    <property type="protein sequence ID" value="KAJ8119519.1"/>
    <property type="molecule type" value="Genomic_DNA"/>
</dbReference>
<reference evidence="1" key="1">
    <citation type="submission" date="2022-11" db="EMBL/GenBank/DDBJ databases">
        <title>Genome Sequence of Nemania bipapillata.</title>
        <authorList>
            <person name="Buettner E."/>
        </authorList>
    </citation>
    <scope>NUCLEOTIDE SEQUENCE</scope>
    <source>
        <strain evidence="1">CP14</strain>
    </source>
</reference>
<evidence type="ECO:0000313" key="2">
    <source>
        <dbReference type="Proteomes" id="UP001153334"/>
    </source>
</evidence>
<evidence type="ECO:0000313" key="1">
    <source>
        <dbReference type="EMBL" id="KAJ8119519.1"/>
    </source>
</evidence>
<protein>
    <submittedName>
        <fullName evidence="1">Uncharacterized protein</fullName>
    </submittedName>
</protein>
<accession>A0ACC2IWH0</accession>
<dbReference type="Proteomes" id="UP001153334">
    <property type="component" value="Unassembled WGS sequence"/>
</dbReference>
<comment type="caution">
    <text evidence="1">The sequence shown here is derived from an EMBL/GenBank/DDBJ whole genome shotgun (WGS) entry which is preliminary data.</text>
</comment>
<name>A0ACC2IWH0_9PEZI</name>